<dbReference type="InterPro" id="IPR001647">
    <property type="entry name" value="HTH_TetR"/>
</dbReference>
<dbReference type="PROSITE" id="PS50977">
    <property type="entry name" value="HTH_TETR_2"/>
    <property type="match status" value="1"/>
</dbReference>
<reference evidence="4 5" key="1">
    <citation type="submission" date="2020-08" db="EMBL/GenBank/DDBJ databases">
        <title>Genomic Encyclopedia of Type Strains, Phase IV (KMG-IV): sequencing the most valuable type-strain genomes for metagenomic binning, comparative biology and taxonomic classification.</title>
        <authorList>
            <person name="Goeker M."/>
        </authorList>
    </citation>
    <scope>NUCLEOTIDE SEQUENCE [LARGE SCALE GENOMIC DNA]</scope>
    <source>
        <strain evidence="4 5">DSM 17328</strain>
    </source>
</reference>
<evidence type="ECO:0000256" key="1">
    <source>
        <dbReference type="ARBA" id="ARBA00023125"/>
    </source>
</evidence>
<evidence type="ECO:0000313" key="4">
    <source>
        <dbReference type="EMBL" id="MBB4633258.1"/>
    </source>
</evidence>
<dbReference type="Pfam" id="PF00440">
    <property type="entry name" value="TetR_N"/>
    <property type="match status" value="1"/>
</dbReference>
<evidence type="ECO:0000256" key="2">
    <source>
        <dbReference type="PROSITE-ProRule" id="PRU00335"/>
    </source>
</evidence>
<dbReference type="InterPro" id="IPR050624">
    <property type="entry name" value="HTH-type_Tx_Regulator"/>
</dbReference>
<dbReference type="PANTHER" id="PTHR43479:SF11">
    <property type="entry name" value="ACREF_ENVCD OPERON REPRESSOR-RELATED"/>
    <property type="match status" value="1"/>
</dbReference>
<keyword evidence="5" id="KW-1185">Reference proteome</keyword>
<proteinExistence type="predicted"/>
<dbReference type="PANTHER" id="PTHR43479">
    <property type="entry name" value="ACREF/ENVCD OPERON REPRESSOR-RELATED"/>
    <property type="match status" value="1"/>
</dbReference>
<dbReference type="Pfam" id="PF17918">
    <property type="entry name" value="TetR_C_15"/>
    <property type="match status" value="1"/>
</dbReference>
<dbReference type="RefSeq" id="WP_184070703.1">
    <property type="nucleotide sequence ID" value="NZ_JACHNZ010000038.1"/>
</dbReference>
<name>A0A7W7B503_9SPHN</name>
<evidence type="ECO:0000313" key="5">
    <source>
        <dbReference type="Proteomes" id="UP000566324"/>
    </source>
</evidence>
<organism evidence="4 5">
    <name type="scientific">Sphingosinicella soli</name>
    <dbReference type="NCBI Taxonomy" id="333708"/>
    <lineage>
        <taxon>Bacteria</taxon>
        <taxon>Pseudomonadati</taxon>
        <taxon>Pseudomonadota</taxon>
        <taxon>Alphaproteobacteria</taxon>
        <taxon>Sphingomonadales</taxon>
        <taxon>Sphingosinicellaceae</taxon>
        <taxon>Sphingosinicella</taxon>
    </lineage>
</organism>
<sequence length="228" mass="25834">MAAASETRDLRPATRQFTQARGEARRKLLFDTALALLRERHVEDITYQEIARHAGIPLASCYHFFPGKMELLAALIDNVGPWFTDVSLLALKPHAESWTDILDRLVDVLADHYNTDLAFAQLFSAWKIPRSVYPAHDAAFQEAAERFAKAIDRQFVRSPIENEMAVFAFAFRLIDAALVTSLEMHSQVTPFMREEGKRAARSYLANYLPPVMQRRDAPSAEPDSRTKA</sequence>
<dbReference type="InterPro" id="IPR041669">
    <property type="entry name" value="TetR_C_15"/>
</dbReference>
<feature type="DNA-binding region" description="H-T-H motif" evidence="2">
    <location>
        <begin position="46"/>
        <end position="65"/>
    </location>
</feature>
<accession>A0A7W7B503</accession>
<dbReference type="EMBL" id="JACHNZ010000038">
    <property type="protein sequence ID" value="MBB4633258.1"/>
    <property type="molecule type" value="Genomic_DNA"/>
</dbReference>
<dbReference type="InterPro" id="IPR009057">
    <property type="entry name" value="Homeodomain-like_sf"/>
</dbReference>
<dbReference type="Gene3D" id="1.10.357.10">
    <property type="entry name" value="Tetracycline Repressor, domain 2"/>
    <property type="match status" value="1"/>
</dbReference>
<dbReference type="SUPFAM" id="SSF46689">
    <property type="entry name" value="Homeodomain-like"/>
    <property type="match status" value="1"/>
</dbReference>
<protein>
    <submittedName>
        <fullName evidence="4">AcrR family transcriptional regulator</fullName>
    </submittedName>
</protein>
<feature type="domain" description="HTH tetR-type" evidence="3">
    <location>
        <begin position="23"/>
        <end position="83"/>
    </location>
</feature>
<keyword evidence="1 2" id="KW-0238">DNA-binding</keyword>
<gene>
    <name evidence="4" type="ORF">GGQ98_002890</name>
</gene>
<comment type="caution">
    <text evidence="4">The sequence shown here is derived from an EMBL/GenBank/DDBJ whole genome shotgun (WGS) entry which is preliminary data.</text>
</comment>
<dbReference type="GO" id="GO:0003677">
    <property type="term" value="F:DNA binding"/>
    <property type="evidence" value="ECO:0007669"/>
    <property type="project" value="UniProtKB-UniRule"/>
</dbReference>
<dbReference type="Proteomes" id="UP000566324">
    <property type="component" value="Unassembled WGS sequence"/>
</dbReference>
<evidence type="ECO:0000259" key="3">
    <source>
        <dbReference type="PROSITE" id="PS50977"/>
    </source>
</evidence>
<dbReference type="AlphaFoldDB" id="A0A7W7B503"/>